<dbReference type="InterPro" id="IPR006061">
    <property type="entry name" value="SBP_1_CS"/>
</dbReference>
<evidence type="ECO:0000256" key="3">
    <source>
        <dbReference type="ARBA" id="ARBA00022448"/>
    </source>
</evidence>
<evidence type="ECO:0000256" key="1">
    <source>
        <dbReference type="ARBA" id="ARBA00004196"/>
    </source>
</evidence>
<evidence type="ECO:0000256" key="5">
    <source>
        <dbReference type="ARBA" id="ARBA00022764"/>
    </source>
</evidence>
<dbReference type="Pfam" id="PF13416">
    <property type="entry name" value="SBP_bac_8"/>
    <property type="match status" value="1"/>
</dbReference>
<dbReference type="EMBL" id="DTLI01000119">
    <property type="protein sequence ID" value="HHS52116.1"/>
    <property type="molecule type" value="Genomic_DNA"/>
</dbReference>
<evidence type="ECO:0000256" key="2">
    <source>
        <dbReference type="ARBA" id="ARBA00008520"/>
    </source>
</evidence>
<dbReference type="PROSITE" id="PS51257">
    <property type="entry name" value="PROKAR_LIPOPROTEIN"/>
    <property type="match status" value="1"/>
</dbReference>
<sequence length="417" mass="47532">MHYRIFPILLISLIIGCQPKSQKVEITFWHAMGGNVEKVLKSMVADFESTHKNIRIKLVGMADYNTLAQKLMSAAAVNSPPTIAQMYENWTTQLLKNNYLEPLENFVKGPKGLTQAELDDIWPVLIQNNTWDGKIITLPFNKSVPVYYYNTELFAKVGIKEFPKTWQEFRAVCFKLKNLKDRDGNPIVPTGGGTDIWVFASMLYQKGGRLFDEDRGEPLFNSPQAIQVLQFQLDLIYKDKVQTNRTGNDLLDEFLAGRLVMTPFSCARRAIMKGVESFKIGMAPLPIWDKPASIIYGTNIGMFKSPSQAQKEAAWEFIKWFVSPENQIRWSLGTYYVPIQKSALTDPRLREQIDKTPGLSDAYRQLEFAVFEPRSEPWFEGRKILIEDGLEPATLGKKSAQEALDFAANKLKQRAKK</sequence>
<organism evidence="6">
    <name type="scientific">candidate division WOR-3 bacterium</name>
    <dbReference type="NCBI Taxonomy" id="2052148"/>
    <lineage>
        <taxon>Bacteria</taxon>
        <taxon>Bacteria division WOR-3</taxon>
    </lineage>
</organism>
<dbReference type="InterPro" id="IPR006059">
    <property type="entry name" value="SBP"/>
</dbReference>
<comment type="subcellular location">
    <subcellularLocation>
        <location evidence="1">Cell envelope</location>
    </subcellularLocation>
</comment>
<protein>
    <submittedName>
        <fullName evidence="6">ABC transporter substrate-binding protein</fullName>
    </submittedName>
</protein>
<dbReference type="PANTHER" id="PTHR43649">
    <property type="entry name" value="ARABINOSE-BINDING PROTEIN-RELATED"/>
    <property type="match status" value="1"/>
</dbReference>
<dbReference type="GO" id="GO:0055085">
    <property type="term" value="P:transmembrane transport"/>
    <property type="evidence" value="ECO:0007669"/>
    <property type="project" value="InterPro"/>
</dbReference>
<comment type="caution">
    <text evidence="6">The sequence shown here is derived from an EMBL/GenBank/DDBJ whole genome shotgun (WGS) entry which is preliminary data.</text>
</comment>
<evidence type="ECO:0000313" key="6">
    <source>
        <dbReference type="EMBL" id="HHS52116.1"/>
    </source>
</evidence>
<dbReference type="InterPro" id="IPR050490">
    <property type="entry name" value="Bact_solute-bd_prot1"/>
</dbReference>
<keyword evidence="3" id="KW-0813">Transport</keyword>
<accession>A0A7C6EBI8</accession>
<name>A0A7C6EBI8_UNCW3</name>
<dbReference type="GO" id="GO:0030313">
    <property type="term" value="C:cell envelope"/>
    <property type="evidence" value="ECO:0007669"/>
    <property type="project" value="UniProtKB-SubCell"/>
</dbReference>
<dbReference type="PROSITE" id="PS01037">
    <property type="entry name" value="SBP_BACTERIAL_1"/>
    <property type="match status" value="1"/>
</dbReference>
<dbReference type="AlphaFoldDB" id="A0A7C6EBI8"/>
<evidence type="ECO:0000256" key="4">
    <source>
        <dbReference type="ARBA" id="ARBA00022729"/>
    </source>
</evidence>
<dbReference type="CDD" id="cd14748">
    <property type="entry name" value="PBP2_UgpB"/>
    <property type="match status" value="1"/>
</dbReference>
<proteinExistence type="inferred from homology"/>
<dbReference type="SUPFAM" id="SSF53850">
    <property type="entry name" value="Periplasmic binding protein-like II"/>
    <property type="match status" value="1"/>
</dbReference>
<reference evidence="6" key="1">
    <citation type="journal article" date="2020" name="mSystems">
        <title>Genome- and Community-Level Interaction Insights into Carbon Utilization and Element Cycling Functions of Hydrothermarchaeota in Hydrothermal Sediment.</title>
        <authorList>
            <person name="Zhou Z."/>
            <person name="Liu Y."/>
            <person name="Xu W."/>
            <person name="Pan J."/>
            <person name="Luo Z.H."/>
            <person name="Li M."/>
        </authorList>
    </citation>
    <scope>NUCLEOTIDE SEQUENCE [LARGE SCALE GENOMIC DNA]</scope>
    <source>
        <strain evidence="6">SpSt-876</strain>
    </source>
</reference>
<keyword evidence="4" id="KW-0732">Signal</keyword>
<comment type="similarity">
    <text evidence="2">Belongs to the bacterial solute-binding protein 1 family.</text>
</comment>
<dbReference type="PANTHER" id="PTHR43649:SF31">
    <property type="entry name" value="SN-GLYCEROL-3-PHOSPHATE-BINDING PERIPLASMIC PROTEIN UGPB"/>
    <property type="match status" value="1"/>
</dbReference>
<keyword evidence="5" id="KW-0574">Periplasm</keyword>
<dbReference type="Gene3D" id="3.40.190.10">
    <property type="entry name" value="Periplasmic binding protein-like II"/>
    <property type="match status" value="1"/>
</dbReference>
<gene>
    <name evidence="6" type="ORF">ENW73_04530</name>
</gene>